<dbReference type="AlphaFoldDB" id="A0A1G7X2L0"/>
<dbReference type="STRING" id="504805.SAMN05421505_1089"/>
<dbReference type="EMBL" id="FNCN01000008">
    <property type="protein sequence ID" value="SDG78367.1"/>
    <property type="molecule type" value="Genomic_DNA"/>
</dbReference>
<organism evidence="2 3">
    <name type="scientific">Sinosporangium album</name>
    <dbReference type="NCBI Taxonomy" id="504805"/>
    <lineage>
        <taxon>Bacteria</taxon>
        <taxon>Bacillati</taxon>
        <taxon>Actinomycetota</taxon>
        <taxon>Actinomycetes</taxon>
        <taxon>Streptosporangiales</taxon>
        <taxon>Streptosporangiaceae</taxon>
        <taxon>Sinosporangium</taxon>
    </lineage>
</organism>
<gene>
    <name evidence="2" type="ORF">SAMN05421505_1089</name>
</gene>
<evidence type="ECO:0000313" key="3">
    <source>
        <dbReference type="Proteomes" id="UP000198923"/>
    </source>
</evidence>
<keyword evidence="3" id="KW-1185">Reference proteome</keyword>
<dbReference type="RefSeq" id="WP_275936284.1">
    <property type="nucleotide sequence ID" value="NZ_FNCN01000008.1"/>
</dbReference>
<reference evidence="2 3" key="1">
    <citation type="submission" date="2016-10" db="EMBL/GenBank/DDBJ databases">
        <authorList>
            <person name="de Groot N.N."/>
        </authorList>
    </citation>
    <scope>NUCLEOTIDE SEQUENCE [LARGE SCALE GENOMIC DNA]</scope>
    <source>
        <strain evidence="2 3">CPCC 201354</strain>
    </source>
</reference>
<evidence type="ECO:0000313" key="2">
    <source>
        <dbReference type="EMBL" id="SDG78367.1"/>
    </source>
</evidence>
<dbReference type="Proteomes" id="UP000198923">
    <property type="component" value="Unassembled WGS sequence"/>
</dbReference>
<feature type="region of interest" description="Disordered" evidence="1">
    <location>
        <begin position="1"/>
        <end position="42"/>
    </location>
</feature>
<name>A0A1G7X2L0_9ACTN</name>
<sequence>MADSGHYDRALKELGRASRTVSRRRGPDRRTGQRPSLSQRLR</sequence>
<accession>A0A1G7X2L0</accession>
<evidence type="ECO:0000256" key="1">
    <source>
        <dbReference type="SAM" id="MobiDB-lite"/>
    </source>
</evidence>
<proteinExistence type="predicted"/>
<protein>
    <submittedName>
        <fullName evidence="2">Uncharacterized protein</fullName>
    </submittedName>
</protein>
<feature type="compositionally biased region" description="Basic and acidic residues" evidence="1">
    <location>
        <begin position="1"/>
        <end position="16"/>
    </location>
</feature>